<evidence type="ECO:0000256" key="1">
    <source>
        <dbReference type="SAM" id="Phobius"/>
    </source>
</evidence>
<feature type="transmembrane region" description="Helical" evidence="1">
    <location>
        <begin position="192"/>
        <end position="216"/>
    </location>
</feature>
<feature type="transmembrane region" description="Helical" evidence="1">
    <location>
        <begin position="65"/>
        <end position="82"/>
    </location>
</feature>
<dbReference type="PANTHER" id="PTHR37172">
    <property type="entry name" value="TRANSMEMBRANE PROTEIN"/>
    <property type="match status" value="1"/>
</dbReference>
<proteinExistence type="predicted"/>
<dbReference type="EMBL" id="CM031831">
    <property type="protein sequence ID" value="KAG6704146.1"/>
    <property type="molecule type" value="Genomic_DNA"/>
</dbReference>
<gene>
    <name evidence="2" type="ORF">I3842_07G121300</name>
</gene>
<keyword evidence="1" id="KW-0472">Membrane</keyword>
<feature type="transmembrane region" description="Helical" evidence="1">
    <location>
        <begin position="6"/>
        <end position="23"/>
    </location>
</feature>
<keyword evidence="1" id="KW-1133">Transmembrane helix</keyword>
<keyword evidence="1" id="KW-0812">Transmembrane</keyword>
<evidence type="ECO:0000313" key="2">
    <source>
        <dbReference type="EMBL" id="KAG6704146.1"/>
    </source>
</evidence>
<feature type="transmembrane region" description="Helical" evidence="1">
    <location>
        <begin position="28"/>
        <end position="45"/>
    </location>
</feature>
<name>A0A922EI33_CARIL</name>
<dbReference type="Proteomes" id="UP000811246">
    <property type="component" value="Chromosome 7"/>
</dbReference>
<accession>A0A922EI33</accession>
<evidence type="ECO:0000313" key="3">
    <source>
        <dbReference type="Proteomes" id="UP000811246"/>
    </source>
</evidence>
<protein>
    <recommendedName>
        <fullName evidence="4">Transmembrane protein</fullName>
    </recommendedName>
</protein>
<dbReference type="PANTHER" id="PTHR37172:SF3">
    <property type="entry name" value="TRANSMEMBRANE PROTEIN"/>
    <property type="match status" value="1"/>
</dbReference>
<comment type="caution">
    <text evidence="2">The sequence shown here is derived from an EMBL/GenBank/DDBJ whole genome shotgun (WGS) entry which is preliminary data.</text>
</comment>
<organism evidence="2 3">
    <name type="scientific">Carya illinoinensis</name>
    <name type="common">Pecan</name>
    <dbReference type="NCBI Taxonomy" id="32201"/>
    <lineage>
        <taxon>Eukaryota</taxon>
        <taxon>Viridiplantae</taxon>
        <taxon>Streptophyta</taxon>
        <taxon>Embryophyta</taxon>
        <taxon>Tracheophyta</taxon>
        <taxon>Spermatophyta</taxon>
        <taxon>Magnoliopsida</taxon>
        <taxon>eudicotyledons</taxon>
        <taxon>Gunneridae</taxon>
        <taxon>Pentapetalae</taxon>
        <taxon>rosids</taxon>
        <taxon>fabids</taxon>
        <taxon>Fagales</taxon>
        <taxon>Juglandaceae</taxon>
        <taxon>Carya</taxon>
    </lineage>
</organism>
<sequence>MASEPFHILTIILLGLLLPLSFLLLSSLLYLIVSIVSIATFVYGFTGKVAFQSESSGPLLLPRLYTAWIFVCTLEVCVGLGIEGSIAAGTDGSINNIGMERNLRSKVIFFLGLHETMLHWSRVVVRPVMDDAFFGVAKEERWFGRVAMAWSFGALWWWKLRDEVESLVVEVDQFKGELLMGRAVADFVSRCLYYMTLTIGIIKVVKGFMWIGLFLLCRRVTGNSPDCNGDDDKV</sequence>
<reference evidence="2" key="1">
    <citation type="submission" date="2021-01" db="EMBL/GenBank/DDBJ databases">
        <authorList>
            <person name="Lovell J.T."/>
            <person name="Bentley N."/>
            <person name="Bhattarai G."/>
            <person name="Jenkins J.W."/>
            <person name="Sreedasyam A."/>
            <person name="Alarcon Y."/>
            <person name="Bock C."/>
            <person name="Boston L."/>
            <person name="Carlson J."/>
            <person name="Cervantes K."/>
            <person name="Clermont K."/>
            <person name="Krom N."/>
            <person name="Kubenka K."/>
            <person name="Mamidi S."/>
            <person name="Mattison C."/>
            <person name="Monteros M."/>
            <person name="Pisani C."/>
            <person name="Plott C."/>
            <person name="Rajasekar S."/>
            <person name="Rhein H.S."/>
            <person name="Rohla C."/>
            <person name="Song M."/>
            <person name="Hilaire R.S."/>
            <person name="Shu S."/>
            <person name="Wells L."/>
            <person name="Wang X."/>
            <person name="Webber J."/>
            <person name="Heerema R.J."/>
            <person name="Klein P."/>
            <person name="Conner P."/>
            <person name="Grauke L."/>
            <person name="Grimwood J."/>
            <person name="Schmutz J."/>
            <person name="Randall J.J."/>
        </authorList>
    </citation>
    <scope>NUCLEOTIDE SEQUENCE</scope>
    <source>
        <tissue evidence="2">Leaf</tissue>
    </source>
</reference>
<evidence type="ECO:0008006" key="4">
    <source>
        <dbReference type="Google" id="ProtNLM"/>
    </source>
</evidence>
<dbReference type="AlphaFoldDB" id="A0A922EI33"/>